<comment type="caution">
    <text evidence="2">The sequence shown here is derived from an EMBL/GenBank/DDBJ whole genome shotgun (WGS) entry which is preliminary data.</text>
</comment>
<reference evidence="2 3" key="1">
    <citation type="submission" date="2014-01" db="EMBL/GenBank/DDBJ databases">
        <title>Development of a Comparative Genomic Fingerprinting Assay for High Resolution Genotyping of Arcobacter butzleri.</title>
        <authorList>
            <person name="Webb A.L."/>
            <person name="Inglis G.D."/>
            <person name="Kruczkiewicz P."/>
            <person name="Selinger L.B."/>
            <person name="Taboada E.N."/>
        </authorList>
    </citation>
    <scope>NUCLEOTIDE SEQUENCE [LARGE SCALE GENOMIC DNA]</scope>
    <source>
        <strain evidence="2 3">L352</strain>
    </source>
</reference>
<evidence type="ECO:0000313" key="3">
    <source>
        <dbReference type="Proteomes" id="UP000035462"/>
    </source>
</evidence>
<dbReference type="InterPro" id="IPR041657">
    <property type="entry name" value="HTH_17"/>
</dbReference>
<dbReference type="Pfam" id="PF12728">
    <property type="entry name" value="HTH_17"/>
    <property type="match status" value="1"/>
</dbReference>
<gene>
    <name evidence="2" type="ORF">AF77_09160</name>
</gene>
<dbReference type="AlphaFoldDB" id="A0A837JAE6"/>
<organism evidence="2 3">
    <name type="scientific">Aliarcobacter butzleri L352</name>
    <dbReference type="NCBI Taxonomy" id="1447260"/>
    <lineage>
        <taxon>Bacteria</taxon>
        <taxon>Pseudomonadati</taxon>
        <taxon>Campylobacterota</taxon>
        <taxon>Epsilonproteobacteria</taxon>
        <taxon>Campylobacterales</taxon>
        <taxon>Arcobacteraceae</taxon>
        <taxon>Aliarcobacter</taxon>
    </lineage>
</organism>
<protein>
    <recommendedName>
        <fullName evidence="1">Helix-turn-helix domain-containing protein</fullName>
    </recommendedName>
</protein>
<feature type="domain" description="Helix-turn-helix" evidence="1">
    <location>
        <begin position="128"/>
        <end position="177"/>
    </location>
</feature>
<dbReference type="Proteomes" id="UP000035462">
    <property type="component" value="Unassembled WGS sequence"/>
</dbReference>
<name>A0A837JAE6_9BACT</name>
<sequence length="181" mass="21855">MILNDKEINKLVKFTNKFIDEKVESFKFLSSDIIENELKNIQVDFQHQNYTLFADLCDDVIFENIENYSENYMNENHIVNIENLAKLVFENYIIKLRFLLKNNSLILDNEKNIFENVEKLKLMKEKEYLTSEEVSTLYQIKKDKLLDLRTKKKLKYFQEEENGKVLFAKKDVEEFMKTYTF</sequence>
<dbReference type="EMBL" id="JAIT01000059">
    <property type="protein sequence ID" value="KLE03616.1"/>
    <property type="molecule type" value="Genomic_DNA"/>
</dbReference>
<evidence type="ECO:0000259" key="1">
    <source>
        <dbReference type="Pfam" id="PF12728"/>
    </source>
</evidence>
<proteinExistence type="predicted"/>
<accession>A0A837JAE6</accession>
<dbReference type="RefSeq" id="WP_046995202.1">
    <property type="nucleotide sequence ID" value="NZ_JAIT01000059.1"/>
</dbReference>
<evidence type="ECO:0000313" key="2">
    <source>
        <dbReference type="EMBL" id="KLE03616.1"/>
    </source>
</evidence>